<proteinExistence type="predicted"/>
<comment type="caution">
    <text evidence="1">The sequence shown here is derived from an EMBL/GenBank/DDBJ whole genome shotgun (WGS) entry which is preliminary data.</text>
</comment>
<evidence type="ECO:0000313" key="1">
    <source>
        <dbReference type="EMBL" id="KTS76814.1"/>
    </source>
</evidence>
<keyword evidence="2" id="KW-1185">Reference proteome</keyword>
<dbReference type="EMBL" id="LDRX01000192">
    <property type="protein sequence ID" value="KTS76814.1"/>
    <property type="molecule type" value="Genomic_DNA"/>
</dbReference>
<feature type="non-terminal residue" evidence="1">
    <location>
        <position position="92"/>
    </location>
</feature>
<evidence type="ECO:0000313" key="2">
    <source>
        <dbReference type="Proteomes" id="UP000074866"/>
    </source>
</evidence>
<organism evidence="1 2">
    <name type="scientific">Paenibacillus jamilae</name>
    <dbReference type="NCBI Taxonomy" id="114136"/>
    <lineage>
        <taxon>Bacteria</taxon>
        <taxon>Bacillati</taxon>
        <taxon>Bacillota</taxon>
        <taxon>Bacilli</taxon>
        <taxon>Bacillales</taxon>
        <taxon>Paenibacillaceae</taxon>
        <taxon>Paenibacillus</taxon>
    </lineage>
</organism>
<name>A0ACC4ZNL3_9BACL</name>
<gene>
    <name evidence="1" type="ORF">NS115_23680</name>
</gene>
<accession>A0ACC4ZNL3</accession>
<protein>
    <submittedName>
        <fullName evidence="1">ATPase</fullName>
    </submittedName>
</protein>
<reference evidence="1 2" key="1">
    <citation type="journal article" date="2016" name="Front. Microbiol.">
        <title>Genomic Resource of Rice Seed Associated Bacteria.</title>
        <authorList>
            <person name="Midha S."/>
            <person name="Bansal K."/>
            <person name="Sharma S."/>
            <person name="Kumar N."/>
            <person name="Patil P.P."/>
            <person name="Chaudhry V."/>
            <person name="Patil P.B."/>
        </authorList>
    </citation>
    <scope>NUCLEOTIDE SEQUENCE [LARGE SCALE GENOMIC DNA]</scope>
    <source>
        <strain evidence="1 2">NS115</strain>
    </source>
</reference>
<sequence length="92" mass="10369">MNNKNKSNAAVRLPRAKGIDMATIYTPKECARKVKRIVLAEKNQTIVDEFITILGMKEKFEEQDVPMPNKIVMFGPPGTGKTLTAFYLAQRL</sequence>
<dbReference type="Proteomes" id="UP000074866">
    <property type="component" value="Unassembled WGS sequence"/>
</dbReference>